<dbReference type="AlphaFoldDB" id="A0A150M376"/>
<dbReference type="Proteomes" id="UP000075683">
    <property type="component" value="Unassembled WGS sequence"/>
</dbReference>
<reference evidence="2 3" key="1">
    <citation type="submission" date="2016-01" db="EMBL/GenBank/DDBJ databases">
        <title>Draft Genome Sequences of Seven Thermophilic Sporeformers Isolated from Foods.</title>
        <authorList>
            <person name="Berendsen E.M."/>
            <person name="Wells-Bennik M.H."/>
            <person name="Krawcyk A.O."/>
            <person name="De Jong A."/>
            <person name="Holsappel S."/>
            <person name="Eijlander R.T."/>
            <person name="Kuipers O.P."/>
        </authorList>
    </citation>
    <scope>NUCLEOTIDE SEQUENCE [LARGE SCALE GENOMIC DNA]</scope>
    <source>
        <strain evidence="2 3">B4135</strain>
    </source>
</reference>
<protein>
    <submittedName>
        <fullName evidence="2">Uncharacterized protein</fullName>
    </submittedName>
</protein>
<feature type="region of interest" description="Disordered" evidence="1">
    <location>
        <begin position="36"/>
        <end position="65"/>
    </location>
</feature>
<dbReference type="STRING" id="301148.B4135_0018"/>
<proteinExistence type="predicted"/>
<comment type="caution">
    <text evidence="2">The sequence shown here is derived from an EMBL/GenBank/DDBJ whole genome shotgun (WGS) entry which is preliminary data.</text>
</comment>
<evidence type="ECO:0000313" key="3">
    <source>
        <dbReference type="Proteomes" id="UP000075683"/>
    </source>
</evidence>
<evidence type="ECO:0000313" key="2">
    <source>
        <dbReference type="EMBL" id="KYD18791.1"/>
    </source>
</evidence>
<gene>
    <name evidence="2" type="ORF">B4135_0018</name>
</gene>
<sequence length="78" mass="8494">MLGPILSYSVAVHPLHKETVRRELGILRIYITAASGRKGTPSRAPSGSGKMKKENRGKINSPRPSQLIFAEESVTACF</sequence>
<name>A0A150M376_9BACI</name>
<evidence type="ECO:0000256" key="1">
    <source>
        <dbReference type="SAM" id="MobiDB-lite"/>
    </source>
</evidence>
<dbReference type="EMBL" id="LQYT01000045">
    <property type="protein sequence ID" value="KYD18791.1"/>
    <property type="molecule type" value="Genomic_DNA"/>
</dbReference>
<accession>A0A150M376</accession>
<organism evidence="2 3">
    <name type="scientific">Caldibacillus debilis</name>
    <dbReference type="NCBI Taxonomy" id="301148"/>
    <lineage>
        <taxon>Bacteria</taxon>
        <taxon>Bacillati</taxon>
        <taxon>Bacillota</taxon>
        <taxon>Bacilli</taxon>
        <taxon>Bacillales</taxon>
        <taxon>Bacillaceae</taxon>
        <taxon>Caldibacillus</taxon>
    </lineage>
</organism>